<feature type="domain" description="PDZ" evidence="10">
    <location>
        <begin position="265"/>
        <end position="315"/>
    </location>
</feature>
<evidence type="ECO:0000313" key="11">
    <source>
        <dbReference type="EMBL" id="PMP71459.1"/>
    </source>
</evidence>
<dbReference type="Proteomes" id="UP000242881">
    <property type="component" value="Unassembled WGS sequence"/>
</dbReference>
<evidence type="ECO:0000256" key="5">
    <source>
        <dbReference type="ARBA" id="ARBA00022801"/>
    </source>
</evidence>
<feature type="binding site" evidence="8">
    <location>
        <position position="134"/>
    </location>
    <ligand>
        <name>substrate</name>
    </ligand>
</feature>
<dbReference type="GO" id="GO:0006508">
    <property type="term" value="P:proteolysis"/>
    <property type="evidence" value="ECO:0007669"/>
    <property type="project" value="UniProtKB-KW"/>
</dbReference>
<name>A0A2J6WMH5_9BACT</name>
<evidence type="ECO:0000256" key="7">
    <source>
        <dbReference type="PIRSR" id="PIRSR611782-1"/>
    </source>
</evidence>
<dbReference type="SUPFAM" id="SSF50156">
    <property type="entry name" value="PDZ domain-like"/>
    <property type="match status" value="2"/>
</dbReference>
<sequence>MRYISKIKILMVISILLFSSFAFAATNLPNFTEVVKITKESVVNINTTQTIKKRIPNFNFPFGINPFGDFDLFNAPEQYREYKSMALGSGFIISNDGYIVTNNHVIEKADEINVKLYNGKEYKAKKVGRDPLTDLALLKIDVENGDLKPLKLGDSDSLEIGEWVIAIGNPFGLESSYTAGIISAKGRDLGEGPYDNFLQTDASINPGNSGGPLVNLKGEVIGINTAIIASGQGLGFAVPVNTLKNILPQLKKGIVKRGLLGVQNLQELSPEMIKELNLNVDHGVIINGVIQGEPADLAGIKVGDIITSIDGKPIKTPKDVTNYIGNQLPGKIVNIEILRVSVDGKIEKRTFNVKLSERKDLTQEDIESQPIVVTSLTDDEKRNLKLDYGVKVADIKPGTNIYRAGVRKGEIILSVNNQLVNNEDEFYSIYGKIEKGKYVVLRLYSKKGYKTIGFTKD</sequence>
<dbReference type="PANTHER" id="PTHR22939:SF129">
    <property type="entry name" value="SERINE PROTEASE HTRA2, MITOCHONDRIAL"/>
    <property type="match status" value="1"/>
</dbReference>
<evidence type="ECO:0000256" key="9">
    <source>
        <dbReference type="SAM" id="SignalP"/>
    </source>
</evidence>
<feature type="chain" id="PRO_5014367514" evidence="9">
    <location>
        <begin position="25"/>
        <end position="457"/>
    </location>
</feature>
<organism evidence="11 12">
    <name type="scientific">Calditerrivibrio nitroreducens</name>
    <dbReference type="NCBI Taxonomy" id="477976"/>
    <lineage>
        <taxon>Bacteria</taxon>
        <taxon>Pseudomonadati</taxon>
        <taxon>Deferribacterota</taxon>
        <taxon>Deferribacteres</taxon>
        <taxon>Deferribacterales</taxon>
        <taxon>Calditerrivibrionaceae</taxon>
    </lineage>
</organism>
<comment type="caution">
    <text evidence="11">The sequence shown here is derived from an EMBL/GenBank/DDBJ whole genome shotgun (WGS) entry which is preliminary data.</text>
</comment>
<keyword evidence="6" id="KW-0720">Serine protease</keyword>
<feature type="active site" description="Charge relay system" evidence="7">
    <location>
        <position position="104"/>
    </location>
</feature>
<dbReference type="PROSITE" id="PS50106">
    <property type="entry name" value="PDZ"/>
    <property type="match status" value="1"/>
</dbReference>
<protein>
    <submittedName>
        <fullName evidence="11">Peptidase S1</fullName>
    </submittedName>
</protein>
<evidence type="ECO:0000256" key="1">
    <source>
        <dbReference type="ARBA" id="ARBA00010541"/>
    </source>
</evidence>
<keyword evidence="5" id="KW-0378">Hydrolase</keyword>
<feature type="binding site" evidence="8">
    <location>
        <begin position="225"/>
        <end position="229"/>
    </location>
    <ligand>
        <name>substrate</name>
    </ligand>
</feature>
<dbReference type="Gene3D" id="2.30.42.10">
    <property type="match status" value="2"/>
</dbReference>
<evidence type="ECO:0000313" key="12">
    <source>
        <dbReference type="Proteomes" id="UP000242881"/>
    </source>
</evidence>
<dbReference type="Pfam" id="PF13365">
    <property type="entry name" value="Trypsin_2"/>
    <property type="match status" value="1"/>
</dbReference>
<dbReference type="PRINTS" id="PR00834">
    <property type="entry name" value="PROTEASES2C"/>
</dbReference>
<accession>A0A2J6WMH5</accession>
<keyword evidence="2" id="KW-0645">Protease</keyword>
<dbReference type="SMART" id="SM00228">
    <property type="entry name" value="PDZ"/>
    <property type="match status" value="2"/>
</dbReference>
<dbReference type="InterPro" id="IPR009003">
    <property type="entry name" value="Peptidase_S1_PA"/>
</dbReference>
<dbReference type="NCBIfam" id="TIGR02037">
    <property type="entry name" value="degP_htrA_DO"/>
    <property type="match status" value="1"/>
</dbReference>
<feature type="binding site" evidence="8">
    <location>
        <begin position="207"/>
        <end position="209"/>
    </location>
    <ligand>
        <name>substrate</name>
    </ligand>
</feature>
<feature type="binding site" evidence="8">
    <location>
        <position position="104"/>
    </location>
    <ligand>
        <name>substrate</name>
    </ligand>
</feature>
<feature type="active site" description="Charge relay system" evidence="7">
    <location>
        <position position="209"/>
    </location>
</feature>
<reference evidence="11 12" key="1">
    <citation type="submission" date="2018-01" db="EMBL/GenBank/DDBJ databases">
        <title>Metagenomic assembled genomes from two thermal pools in the Uzon Caldera, Kamchatka, Russia.</title>
        <authorList>
            <person name="Wilkins L."/>
            <person name="Ettinger C."/>
        </authorList>
    </citation>
    <scope>NUCLEOTIDE SEQUENCE [LARGE SCALE GENOMIC DNA]</scope>
    <source>
        <strain evidence="11">ZAV-05</strain>
    </source>
</reference>
<keyword evidence="3 9" id="KW-0732">Signal</keyword>
<dbReference type="GO" id="GO:0004252">
    <property type="term" value="F:serine-type endopeptidase activity"/>
    <property type="evidence" value="ECO:0007669"/>
    <property type="project" value="InterPro"/>
</dbReference>
<dbReference type="Gene3D" id="2.40.10.120">
    <property type="match status" value="1"/>
</dbReference>
<gene>
    <name evidence="11" type="ORF">C0187_04215</name>
</gene>
<feature type="active site" description="Charge relay system" evidence="7">
    <location>
        <position position="134"/>
    </location>
</feature>
<dbReference type="InterPro" id="IPR001478">
    <property type="entry name" value="PDZ"/>
</dbReference>
<dbReference type="EMBL" id="PNIN01000041">
    <property type="protein sequence ID" value="PMP71459.1"/>
    <property type="molecule type" value="Genomic_DNA"/>
</dbReference>
<dbReference type="InterPro" id="IPR036034">
    <property type="entry name" value="PDZ_sf"/>
</dbReference>
<evidence type="ECO:0000256" key="2">
    <source>
        <dbReference type="ARBA" id="ARBA00022670"/>
    </source>
</evidence>
<evidence type="ECO:0000256" key="8">
    <source>
        <dbReference type="PIRSR" id="PIRSR611782-2"/>
    </source>
</evidence>
<dbReference type="Pfam" id="PF13180">
    <property type="entry name" value="PDZ_2"/>
    <property type="match status" value="1"/>
</dbReference>
<dbReference type="InterPro" id="IPR011782">
    <property type="entry name" value="Pept_S1C_Do"/>
</dbReference>
<dbReference type="PANTHER" id="PTHR22939">
    <property type="entry name" value="SERINE PROTEASE FAMILY S1C HTRA-RELATED"/>
    <property type="match status" value="1"/>
</dbReference>
<dbReference type="InterPro" id="IPR001940">
    <property type="entry name" value="Peptidase_S1C"/>
</dbReference>
<keyword evidence="4" id="KW-0677">Repeat</keyword>
<feature type="signal peptide" evidence="9">
    <location>
        <begin position="1"/>
        <end position="24"/>
    </location>
</feature>
<proteinExistence type="inferred from homology"/>
<evidence type="ECO:0000259" key="10">
    <source>
        <dbReference type="PROSITE" id="PS50106"/>
    </source>
</evidence>
<evidence type="ECO:0000256" key="3">
    <source>
        <dbReference type="ARBA" id="ARBA00022729"/>
    </source>
</evidence>
<comment type="similarity">
    <text evidence="1">Belongs to the peptidase S1C family.</text>
</comment>
<dbReference type="SUPFAM" id="SSF50494">
    <property type="entry name" value="Trypsin-like serine proteases"/>
    <property type="match status" value="1"/>
</dbReference>
<dbReference type="AlphaFoldDB" id="A0A2J6WMH5"/>
<evidence type="ECO:0000256" key="4">
    <source>
        <dbReference type="ARBA" id="ARBA00022737"/>
    </source>
</evidence>
<evidence type="ECO:0000256" key="6">
    <source>
        <dbReference type="ARBA" id="ARBA00022825"/>
    </source>
</evidence>